<dbReference type="PROSITE" id="PS50005">
    <property type="entry name" value="TPR"/>
    <property type="match status" value="1"/>
</dbReference>
<proteinExistence type="predicted"/>
<dbReference type="GO" id="GO:0016020">
    <property type="term" value="C:membrane"/>
    <property type="evidence" value="ECO:0007669"/>
    <property type="project" value="InterPro"/>
</dbReference>
<dbReference type="Gene3D" id="3.30.565.10">
    <property type="entry name" value="Histidine kinase-like ATPase, C-terminal domain"/>
    <property type="match status" value="1"/>
</dbReference>
<keyword evidence="5" id="KW-0175">Coiled coil</keyword>
<dbReference type="InterPro" id="IPR011712">
    <property type="entry name" value="Sig_transdc_His_kin_sub3_dim/P"/>
</dbReference>
<keyword evidence="3" id="KW-0902">Two-component regulatory system</keyword>
<dbReference type="SMART" id="SM00028">
    <property type="entry name" value="TPR"/>
    <property type="match status" value="6"/>
</dbReference>
<dbReference type="GO" id="GO:0000155">
    <property type="term" value="F:phosphorelay sensor kinase activity"/>
    <property type="evidence" value="ECO:0007669"/>
    <property type="project" value="InterPro"/>
</dbReference>
<dbReference type="InterPro" id="IPR019734">
    <property type="entry name" value="TPR_rpt"/>
</dbReference>
<evidence type="ECO:0000256" key="6">
    <source>
        <dbReference type="SAM" id="Phobius"/>
    </source>
</evidence>
<dbReference type="RefSeq" id="WP_081162934.1">
    <property type="nucleotide sequence ID" value="NZ_LWBP01000056.1"/>
</dbReference>
<gene>
    <name evidence="9" type="ORF">A4R26_14025</name>
</gene>
<dbReference type="OrthoDB" id="1523646at2"/>
<dbReference type="PANTHER" id="PTHR24421">
    <property type="entry name" value="NITRATE/NITRITE SENSOR PROTEIN NARX-RELATED"/>
    <property type="match status" value="1"/>
</dbReference>
<dbReference type="CDD" id="cd16917">
    <property type="entry name" value="HATPase_UhpB-NarQ-NarX-like"/>
    <property type="match status" value="1"/>
</dbReference>
<keyword evidence="4" id="KW-0802">TPR repeat</keyword>
<dbReference type="SUPFAM" id="SSF48452">
    <property type="entry name" value="TPR-like"/>
    <property type="match status" value="3"/>
</dbReference>
<feature type="coiled-coil region" evidence="5">
    <location>
        <begin position="415"/>
        <end position="505"/>
    </location>
</feature>
<dbReference type="SMART" id="SM00387">
    <property type="entry name" value="HATPase_c"/>
    <property type="match status" value="1"/>
</dbReference>
<keyword evidence="6" id="KW-0472">Membrane</keyword>
<dbReference type="InterPro" id="IPR036890">
    <property type="entry name" value="HATPase_C_sf"/>
</dbReference>
<dbReference type="Pfam" id="PF02518">
    <property type="entry name" value="HATPase_c"/>
    <property type="match status" value="1"/>
</dbReference>
<keyword evidence="2 9" id="KW-0418">Kinase</keyword>
<protein>
    <submittedName>
        <fullName evidence="9">Histidine kinase</fullName>
    </submittedName>
</protein>
<organism evidence="9 10">
    <name type="scientific">Niastella populi</name>
    <dbReference type="NCBI Taxonomy" id="550983"/>
    <lineage>
        <taxon>Bacteria</taxon>
        <taxon>Pseudomonadati</taxon>
        <taxon>Bacteroidota</taxon>
        <taxon>Chitinophagia</taxon>
        <taxon>Chitinophagales</taxon>
        <taxon>Chitinophagaceae</taxon>
        <taxon>Niastella</taxon>
    </lineage>
</organism>
<feature type="transmembrane region" description="Helical" evidence="6">
    <location>
        <begin position="502"/>
        <end position="522"/>
    </location>
</feature>
<evidence type="ECO:0000256" key="2">
    <source>
        <dbReference type="ARBA" id="ARBA00022777"/>
    </source>
</evidence>
<evidence type="ECO:0000313" key="10">
    <source>
        <dbReference type="Proteomes" id="UP000192276"/>
    </source>
</evidence>
<dbReference type="InterPro" id="IPR011990">
    <property type="entry name" value="TPR-like_helical_dom_sf"/>
</dbReference>
<evidence type="ECO:0000313" key="9">
    <source>
        <dbReference type="EMBL" id="OQP66203.1"/>
    </source>
</evidence>
<dbReference type="Proteomes" id="UP000192276">
    <property type="component" value="Unassembled WGS sequence"/>
</dbReference>
<dbReference type="Pfam" id="PF07730">
    <property type="entry name" value="HisKA_3"/>
    <property type="match status" value="1"/>
</dbReference>
<comment type="caution">
    <text evidence="9">The sequence shown here is derived from an EMBL/GenBank/DDBJ whole genome shotgun (WGS) entry which is preliminary data.</text>
</comment>
<evidence type="ECO:0000259" key="8">
    <source>
        <dbReference type="PROSITE" id="PS50109"/>
    </source>
</evidence>
<dbReference type="InterPro" id="IPR005467">
    <property type="entry name" value="His_kinase_dom"/>
</dbReference>
<dbReference type="PANTHER" id="PTHR24421:SF61">
    <property type="entry name" value="OXYGEN SENSOR HISTIDINE KINASE NREB"/>
    <property type="match status" value="1"/>
</dbReference>
<evidence type="ECO:0000256" key="1">
    <source>
        <dbReference type="ARBA" id="ARBA00022679"/>
    </source>
</evidence>
<evidence type="ECO:0000256" key="3">
    <source>
        <dbReference type="ARBA" id="ARBA00023012"/>
    </source>
</evidence>
<feature type="signal peptide" evidence="7">
    <location>
        <begin position="1"/>
        <end position="23"/>
    </location>
</feature>
<accession>A0A1V9G6G0</accession>
<dbReference type="InterPro" id="IPR003594">
    <property type="entry name" value="HATPase_dom"/>
</dbReference>
<dbReference type="GO" id="GO:0046983">
    <property type="term" value="F:protein dimerization activity"/>
    <property type="evidence" value="ECO:0007669"/>
    <property type="project" value="InterPro"/>
</dbReference>
<evidence type="ECO:0000256" key="4">
    <source>
        <dbReference type="PROSITE-ProRule" id="PRU00339"/>
    </source>
</evidence>
<dbReference type="Gene3D" id="1.20.5.1930">
    <property type="match status" value="1"/>
</dbReference>
<dbReference type="PROSITE" id="PS50109">
    <property type="entry name" value="HIS_KIN"/>
    <property type="match status" value="1"/>
</dbReference>
<dbReference type="SUPFAM" id="SSF55874">
    <property type="entry name" value="ATPase domain of HSP90 chaperone/DNA topoisomerase II/histidine kinase"/>
    <property type="match status" value="1"/>
</dbReference>
<dbReference type="Pfam" id="PF13181">
    <property type="entry name" value="TPR_8"/>
    <property type="match status" value="1"/>
</dbReference>
<dbReference type="STRING" id="550983.A4R26_14025"/>
<evidence type="ECO:0000256" key="7">
    <source>
        <dbReference type="SAM" id="SignalP"/>
    </source>
</evidence>
<feature type="domain" description="Histidine kinase" evidence="8">
    <location>
        <begin position="547"/>
        <end position="738"/>
    </location>
</feature>
<keyword evidence="6" id="KW-0812">Transmembrane</keyword>
<dbReference type="InterPro" id="IPR050482">
    <property type="entry name" value="Sensor_HK_TwoCompSys"/>
</dbReference>
<keyword evidence="10" id="KW-1185">Reference proteome</keyword>
<keyword evidence="7" id="KW-0732">Signal</keyword>
<sequence length="738" mass="83709">MKFLPAKTLLLIPALLFSHTCFCQKKFSPVDTASIRHSLDQANALFKKNLYDSAIGKCNQVLQLTEKNNLKLLSAAAWDIIGEVMMANGKFPHVRRYDSLILPIATQFKDTTLIISVRTREGVYLLEHGKNGEAADHFLAVLDMRLTKEQSLKTAEVYGNMASIYMNLSKKNEAMNWFFKALRLYEKHDHHPGMGETYSNISSIYYLMGQTNDAIDFQKKSIWHREKQQDIQGLIIPHINIGQLYLLKDSLNLSLDHLNRAVTLAEKINNIKLRAAAYSGMSTFFVKTKQYGPALTWQNKSIALFEETDNKTMLSRLYISAGNLASSTNDSATAIAFYQKGLSLSKQLGNLENTGNAYEKMSAFYFGRHDFEKAYQYYKIYTSYRDTIAIASALTNIEKVKIEYETEKKDNEILKLASEQRIKQLQIEKQQALLEGNLLEAARKENEIELLGKAKELQTLKIKQQDEELEKQLLLARNNEQQLQLAEKEKQLQQKQLRNSNLTRNFILGAAILLVLVGYFLFNRYQLRRKIKEQESLLAVRNDIAKDLHDEIGSTLTSIMILSEVSGKNLQRDQAKTSSFLQKITEQSAAVQQGISDIVWAVKPDNDKLENMVIRMREYVAQTLESKNVHTVINIDSAMLDKTLDMNQRRDLFLVFREAVNNIAKYAGATEVQVTLGKIDNDLQLQVVDNGCGFEPGKQTSSNGLKNMQARAISLKGKCDIHSEPGKGTAVTLRIPTT</sequence>
<dbReference type="Pfam" id="PF13424">
    <property type="entry name" value="TPR_12"/>
    <property type="match status" value="1"/>
</dbReference>
<evidence type="ECO:0000256" key="5">
    <source>
        <dbReference type="SAM" id="Coils"/>
    </source>
</evidence>
<keyword evidence="6" id="KW-1133">Transmembrane helix</keyword>
<feature type="chain" id="PRO_5012122102" evidence="7">
    <location>
        <begin position="24"/>
        <end position="738"/>
    </location>
</feature>
<dbReference type="AlphaFoldDB" id="A0A1V9G6G0"/>
<name>A0A1V9G6G0_9BACT</name>
<reference evidence="10" key="1">
    <citation type="submission" date="2016-04" db="EMBL/GenBank/DDBJ databases">
        <authorList>
            <person name="Chen L."/>
            <person name="Zhuang W."/>
            <person name="Wang G."/>
        </authorList>
    </citation>
    <scope>NUCLEOTIDE SEQUENCE [LARGE SCALE GENOMIC DNA]</scope>
    <source>
        <strain evidence="10">208</strain>
    </source>
</reference>
<dbReference type="EMBL" id="LWBP01000056">
    <property type="protein sequence ID" value="OQP66203.1"/>
    <property type="molecule type" value="Genomic_DNA"/>
</dbReference>
<keyword evidence="1" id="KW-0808">Transferase</keyword>
<dbReference type="Gene3D" id="1.25.40.10">
    <property type="entry name" value="Tetratricopeptide repeat domain"/>
    <property type="match status" value="2"/>
</dbReference>
<feature type="repeat" description="TPR" evidence="4">
    <location>
        <begin position="155"/>
        <end position="188"/>
    </location>
</feature>